<proteinExistence type="predicted"/>
<evidence type="ECO:0000313" key="2">
    <source>
        <dbReference type="Proteomes" id="UP000271889"/>
    </source>
</evidence>
<name>A0A3P6SW12_CYLGO</name>
<evidence type="ECO:0000313" key="1">
    <source>
        <dbReference type="EMBL" id="VDK79466.1"/>
    </source>
</evidence>
<protein>
    <submittedName>
        <fullName evidence="1">Uncharacterized protein</fullName>
    </submittedName>
</protein>
<dbReference type="EMBL" id="UYRV01026550">
    <property type="protein sequence ID" value="VDK79466.1"/>
    <property type="molecule type" value="Genomic_DNA"/>
</dbReference>
<accession>A0A3P6SW12</accession>
<dbReference type="AlphaFoldDB" id="A0A3P6SW12"/>
<keyword evidence="2" id="KW-1185">Reference proteome</keyword>
<sequence length="44" mass="5049">MHLHADQQTILAEEVATYVHVGQLLFFAKLRIIIQVKLTKIGNF</sequence>
<gene>
    <name evidence="1" type="ORF">CGOC_LOCUS7582</name>
</gene>
<reference evidence="1 2" key="1">
    <citation type="submission" date="2018-11" db="EMBL/GenBank/DDBJ databases">
        <authorList>
            <consortium name="Pathogen Informatics"/>
        </authorList>
    </citation>
    <scope>NUCLEOTIDE SEQUENCE [LARGE SCALE GENOMIC DNA]</scope>
</reference>
<dbReference type="Proteomes" id="UP000271889">
    <property type="component" value="Unassembled WGS sequence"/>
</dbReference>
<organism evidence="1 2">
    <name type="scientific">Cylicostephanus goldi</name>
    <name type="common">Nematode worm</name>
    <dbReference type="NCBI Taxonomy" id="71465"/>
    <lineage>
        <taxon>Eukaryota</taxon>
        <taxon>Metazoa</taxon>
        <taxon>Ecdysozoa</taxon>
        <taxon>Nematoda</taxon>
        <taxon>Chromadorea</taxon>
        <taxon>Rhabditida</taxon>
        <taxon>Rhabditina</taxon>
        <taxon>Rhabditomorpha</taxon>
        <taxon>Strongyloidea</taxon>
        <taxon>Strongylidae</taxon>
        <taxon>Cylicostephanus</taxon>
    </lineage>
</organism>